<dbReference type="InterPro" id="IPR050415">
    <property type="entry name" value="MRET"/>
</dbReference>
<dbReference type="PROSITE" id="PS51257">
    <property type="entry name" value="PROKAR_LIPOPROTEIN"/>
    <property type="match status" value="1"/>
</dbReference>
<dbReference type="InterPro" id="IPR039261">
    <property type="entry name" value="FNR_nucleotide-bd"/>
</dbReference>
<reference evidence="3 4" key="1">
    <citation type="submission" date="2019-10" db="EMBL/GenBank/DDBJ databases">
        <title>Genome sequence of Azospirillum melinis.</title>
        <authorList>
            <person name="Ambrosini A."/>
            <person name="Sant'Anna F.H."/>
            <person name="Cassan F.D."/>
            <person name="Souza E.M."/>
            <person name="Passaglia L.M.P."/>
        </authorList>
    </citation>
    <scope>NUCLEOTIDE SEQUENCE [LARGE SCALE GENOMIC DNA]</scope>
    <source>
        <strain evidence="3 4">TMCY0552</strain>
    </source>
</reference>
<dbReference type="Proteomes" id="UP000605086">
    <property type="component" value="Unassembled WGS sequence"/>
</dbReference>
<dbReference type="Gene3D" id="2.40.30.10">
    <property type="entry name" value="Translation factors"/>
    <property type="match status" value="1"/>
</dbReference>
<dbReference type="InterPro" id="IPR012675">
    <property type="entry name" value="Beta-grasp_dom_sf"/>
</dbReference>
<dbReference type="InterPro" id="IPR017938">
    <property type="entry name" value="Riboflavin_synthase-like_b-brl"/>
</dbReference>
<dbReference type="InterPro" id="IPR001433">
    <property type="entry name" value="OxRdtase_FAD/NAD-bd"/>
</dbReference>
<protein>
    <submittedName>
        <fullName evidence="3">2Fe-2S iron-sulfur cluster binding domain-containing protein</fullName>
    </submittedName>
</protein>
<dbReference type="InterPro" id="IPR001041">
    <property type="entry name" value="2Fe-2S_ferredoxin-type"/>
</dbReference>
<dbReference type="PROSITE" id="PS51384">
    <property type="entry name" value="FAD_FR"/>
    <property type="match status" value="1"/>
</dbReference>
<dbReference type="PRINTS" id="PR00410">
    <property type="entry name" value="PHEHYDRXLASE"/>
</dbReference>
<dbReference type="SUPFAM" id="SSF63380">
    <property type="entry name" value="Riboflavin synthase domain-like"/>
    <property type="match status" value="1"/>
</dbReference>
<dbReference type="EMBL" id="WHOS01000063">
    <property type="protein sequence ID" value="NUB03413.1"/>
    <property type="molecule type" value="Genomic_DNA"/>
</dbReference>
<dbReference type="InterPro" id="IPR006058">
    <property type="entry name" value="2Fe2S_fd_BS"/>
</dbReference>
<dbReference type="PROSITE" id="PS00197">
    <property type="entry name" value="2FE2S_FER_1"/>
    <property type="match status" value="1"/>
</dbReference>
<dbReference type="PANTHER" id="PTHR47354:SF5">
    <property type="entry name" value="PROTEIN RFBI"/>
    <property type="match status" value="1"/>
</dbReference>
<evidence type="ECO:0000313" key="4">
    <source>
        <dbReference type="Proteomes" id="UP000605086"/>
    </source>
</evidence>
<dbReference type="Gene3D" id="3.40.50.80">
    <property type="entry name" value="Nucleotide-binding domain of ferredoxin-NADP reductase (FNR) module"/>
    <property type="match status" value="1"/>
</dbReference>
<keyword evidence="4" id="KW-1185">Reference proteome</keyword>
<accession>A0ABX2KNQ2</accession>
<name>A0ABX2KNQ2_9PROT</name>
<organism evidence="3 4">
    <name type="scientific">Azospirillum melinis</name>
    <dbReference type="NCBI Taxonomy" id="328839"/>
    <lineage>
        <taxon>Bacteria</taxon>
        <taxon>Pseudomonadati</taxon>
        <taxon>Pseudomonadota</taxon>
        <taxon>Alphaproteobacteria</taxon>
        <taxon>Rhodospirillales</taxon>
        <taxon>Azospirillaceae</taxon>
        <taxon>Azospirillum</taxon>
    </lineage>
</organism>
<feature type="domain" description="FAD-binding FR-type" evidence="2">
    <location>
        <begin position="105"/>
        <end position="211"/>
    </location>
</feature>
<dbReference type="InterPro" id="IPR017927">
    <property type="entry name" value="FAD-bd_FR_type"/>
</dbReference>
<dbReference type="InterPro" id="IPR036010">
    <property type="entry name" value="2Fe-2S_ferredoxin-like_sf"/>
</dbReference>
<evidence type="ECO:0000259" key="1">
    <source>
        <dbReference type="PROSITE" id="PS51085"/>
    </source>
</evidence>
<feature type="domain" description="2Fe-2S ferredoxin-type" evidence="1">
    <location>
        <begin position="4"/>
        <end position="95"/>
    </location>
</feature>
<gene>
    <name evidence="3" type="ORF">GBZ48_29755</name>
</gene>
<sequence>MDECRVTIANTGASFSCGRGETILDAALRQGVMLPHNCRGGACGQCKADVVQGAVEHGWVMSFAITDEEKEEGRCLVCVSKPLGDAVTVSMHNPVPGADAQPIAPMATRALVVSSVPLTPQIREITLALDPGCGFRFHAGMHVELGEEAGDGGRPYSIATVPGADGAPPLGLLTVQVTLQPGGRTSPWLHENARVGAELTLRGPYGTFGCDPAVAGTDGLLLLAGGSGLAPLLSVAGDLLANGFAAPLELGLSVRTAADLFGVGELERLARAHANFRYWAALTRQEGDPPAAYCRAARVPDLLRERAAELSGRRVLVAGPPGFVEACRGALAALGVPADRVTAESYDNRAAHLRAAD</sequence>
<dbReference type="RefSeq" id="WP_174474322.1">
    <property type="nucleotide sequence ID" value="NZ_JAGINN010000022.1"/>
</dbReference>
<dbReference type="Gene3D" id="3.10.20.30">
    <property type="match status" value="1"/>
</dbReference>
<comment type="caution">
    <text evidence="3">The sequence shown here is derived from an EMBL/GenBank/DDBJ whole genome shotgun (WGS) entry which is preliminary data.</text>
</comment>
<dbReference type="SUPFAM" id="SSF52343">
    <property type="entry name" value="Ferredoxin reductase-like, C-terminal NADP-linked domain"/>
    <property type="match status" value="1"/>
</dbReference>
<dbReference type="Pfam" id="PF00111">
    <property type="entry name" value="Fer2"/>
    <property type="match status" value="1"/>
</dbReference>
<dbReference type="Pfam" id="PF00175">
    <property type="entry name" value="NAD_binding_1"/>
    <property type="match status" value="1"/>
</dbReference>
<dbReference type="PANTHER" id="PTHR47354">
    <property type="entry name" value="NADH OXIDOREDUCTASE HCR"/>
    <property type="match status" value="1"/>
</dbReference>
<evidence type="ECO:0000313" key="3">
    <source>
        <dbReference type="EMBL" id="NUB03413.1"/>
    </source>
</evidence>
<evidence type="ECO:0000259" key="2">
    <source>
        <dbReference type="PROSITE" id="PS51384"/>
    </source>
</evidence>
<dbReference type="SUPFAM" id="SSF54292">
    <property type="entry name" value="2Fe-2S ferredoxin-like"/>
    <property type="match status" value="1"/>
</dbReference>
<proteinExistence type="predicted"/>
<dbReference type="CDD" id="cd00207">
    <property type="entry name" value="fer2"/>
    <property type="match status" value="1"/>
</dbReference>
<dbReference type="PROSITE" id="PS51085">
    <property type="entry name" value="2FE2S_FER_2"/>
    <property type="match status" value="1"/>
</dbReference>